<dbReference type="Proteomes" id="UP001501556">
    <property type="component" value="Unassembled WGS sequence"/>
</dbReference>
<feature type="region of interest" description="Disordered" evidence="1">
    <location>
        <begin position="63"/>
        <end position="86"/>
    </location>
</feature>
<proteinExistence type="predicted"/>
<evidence type="ECO:0000313" key="3">
    <source>
        <dbReference type="Proteomes" id="UP001501556"/>
    </source>
</evidence>
<name>A0ABP7PSK5_9BACT</name>
<evidence type="ECO:0000313" key="2">
    <source>
        <dbReference type="EMBL" id="GAA3970581.1"/>
    </source>
</evidence>
<organism evidence="2 3">
    <name type="scientific">Hymenobacter antarcticus</name>
    <dbReference type="NCBI Taxonomy" id="486270"/>
    <lineage>
        <taxon>Bacteria</taxon>
        <taxon>Pseudomonadati</taxon>
        <taxon>Bacteroidota</taxon>
        <taxon>Cytophagia</taxon>
        <taxon>Cytophagales</taxon>
        <taxon>Hymenobacteraceae</taxon>
        <taxon>Hymenobacter</taxon>
    </lineage>
</organism>
<dbReference type="RefSeq" id="WP_345122785.1">
    <property type="nucleotide sequence ID" value="NZ_BAABDI010000008.1"/>
</dbReference>
<evidence type="ECO:0000256" key="1">
    <source>
        <dbReference type="SAM" id="MobiDB-lite"/>
    </source>
</evidence>
<accession>A0ABP7PSK5</accession>
<comment type="caution">
    <text evidence="2">The sequence shown here is derived from an EMBL/GenBank/DDBJ whole genome shotgun (WGS) entry which is preliminary data.</text>
</comment>
<sequence>MHRTLEITVPPAATDALCQQLTVLDEVIGLTLARAASQKPPGDVLTVHVLNRGADEVLRRVRAAVPDRPGPEHRDQRNGQHHRPGP</sequence>
<reference evidence="3" key="1">
    <citation type="journal article" date="2019" name="Int. J. Syst. Evol. Microbiol.">
        <title>The Global Catalogue of Microorganisms (GCM) 10K type strain sequencing project: providing services to taxonomists for standard genome sequencing and annotation.</title>
        <authorList>
            <consortium name="The Broad Institute Genomics Platform"/>
            <consortium name="The Broad Institute Genome Sequencing Center for Infectious Disease"/>
            <person name="Wu L."/>
            <person name="Ma J."/>
        </authorList>
    </citation>
    <scope>NUCLEOTIDE SEQUENCE [LARGE SCALE GENOMIC DNA]</scope>
    <source>
        <strain evidence="3">JCM 17217</strain>
    </source>
</reference>
<feature type="compositionally biased region" description="Basic and acidic residues" evidence="1">
    <location>
        <begin position="69"/>
        <end position="78"/>
    </location>
</feature>
<gene>
    <name evidence="2" type="ORF">GCM10022407_15530</name>
</gene>
<keyword evidence="3" id="KW-1185">Reference proteome</keyword>
<dbReference type="EMBL" id="BAABDI010000008">
    <property type="protein sequence ID" value="GAA3970581.1"/>
    <property type="molecule type" value="Genomic_DNA"/>
</dbReference>
<protein>
    <submittedName>
        <fullName evidence="2">Uncharacterized protein</fullName>
    </submittedName>
</protein>